<comment type="caution">
    <text evidence="2">The sequence shown here is derived from an EMBL/GenBank/DDBJ whole genome shotgun (WGS) entry which is preliminary data.</text>
</comment>
<protein>
    <recommendedName>
        <fullName evidence="4">Gas vesicle protein</fullName>
    </recommendedName>
</protein>
<dbReference type="EMBL" id="JAQOSO010000087">
    <property type="protein sequence ID" value="MDJ1175662.1"/>
    <property type="molecule type" value="Genomic_DNA"/>
</dbReference>
<evidence type="ECO:0000313" key="3">
    <source>
        <dbReference type="Proteomes" id="UP001235849"/>
    </source>
</evidence>
<accession>A0ABT7B908</accession>
<reference evidence="2 3" key="1">
    <citation type="submission" date="2023-01" db="EMBL/GenBank/DDBJ databases">
        <title>Novel diversity within Roseofilum (Cyanobacteria; Desertifilaceae) from marine benthic mats with descriptions of four novel species.</title>
        <authorList>
            <person name="Wang Y."/>
            <person name="Berthold D.E."/>
            <person name="Hu J."/>
            <person name="Lefler F.W."/>
            <person name="Laughinghouse H.D. IV."/>
        </authorList>
    </citation>
    <scope>NUCLEOTIDE SEQUENCE [LARGE SCALE GENOMIC DNA]</scope>
    <source>
        <strain evidence="2 3">BLCC-M114</strain>
    </source>
</reference>
<gene>
    <name evidence="2" type="ORF">PMG25_16355</name>
</gene>
<evidence type="ECO:0000313" key="2">
    <source>
        <dbReference type="EMBL" id="MDJ1175662.1"/>
    </source>
</evidence>
<evidence type="ECO:0000256" key="1">
    <source>
        <dbReference type="SAM" id="MobiDB-lite"/>
    </source>
</evidence>
<organism evidence="2 3">
    <name type="scientific">Roseofilum capinflatum BLCC-M114</name>
    <dbReference type="NCBI Taxonomy" id="3022440"/>
    <lineage>
        <taxon>Bacteria</taxon>
        <taxon>Bacillati</taxon>
        <taxon>Cyanobacteriota</taxon>
        <taxon>Cyanophyceae</taxon>
        <taxon>Desertifilales</taxon>
        <taxon>Desertifilaceae</taxon>
        <taxon>Roseofilum</taxon>
        <taxon>Roseofilum capinflatum</taxon>
    </lineage>
</organism>
<proteinExistence type="predicted"/>
<dbReference type="RefSeq" id="WP_283767962.1">
    <property type="nucleotide sequence ID" value="NZ_JAQOSO010000087.1"/>
</dbReference>
<evidence type="ECO:0008006" key="4">
    <source>
        <dbReference type="Google" id="ProtNLM"/>
    </source>
</evidence>
<name>A0ABT7B908_9CYAN</name>
<keyword evidence="3" id="KW-1185">Reference proteome</keyword>
<dbReference type="Proteomes" id="UP001235849">
    <property type="component" value="Unassembled WGS sequence"/>
</dbReference>
<feature type="compositionally biased region" description="Polar residues" evidence="1">
    <location>
        <begin position="90"/>
        <end position="105"/>
    </location>
</feature>
<feature type="region of interest" description="Disordered" evidence="1">
    <location>
        <begin position="86"/>
        <end position="105"/>
    </location>
</feature>
<sequence length="105" mass="11395">MSQSNNNFATGFFLGSLVGSVLGGILGATLANRRNDTLEDEILNGNPQNQLKNGDLDFRADAEIEAARRRLESKIAQLNETIDDVRDQLGTMNKVSSDPETSPES</sequence>